<reference evidence="2 3" key="1">
    <citation type="submission" date="2019-06" db="EMBL/GenBank/DDBJ databases">
        <title>Genome of new Rhodobacteraceae sp. SM1903.</title>
        <authorList>
            <person name="Ren X."/>
        </authorList>
    </citation>
    <scope>NUCLEOTIDE SEQUENCE [LARGE SCALE GENOMIC DNA]</scope>
    <source>
        <strain evidence="2 3">SM1903</strain>
    </source>
</reference>
<keyword evidence="3" id="KW-1185">Reference proteome</keyword>
<dbReference type="PANTHER" id="PTHR46401:SF2">
    <property type="entry name" value="GLYCOSYLTRANSFERASE WBBK-RELATED"/>
    <property type="match status" value="1"/>
</dbReference>
<proteinExistence type="predicted"/>
<evidence type="ECO:0000313" key="2">
    <source>
        <dbReference type="EMBL" id="TNY34397.1"/>
    </source>
</evidence>
<dbReference type="CDD" id="cd03809">
    <property type="entry name" value="GT4_MtfB-like"/>
    <property type="match status" value="1"/>
</dbReference>
<sequence>MSRAGRVLTGVDRVERAYLDALIRDEVPLFLLARSAFGYLLLDRDGARKFLKHVDSGDWGQPFGLSRLAYRLDPARQAAEATVRALSIARCTRRRLVAMLSWNLPAGTTYLNLGHTNLTDRVLMAVRSLPDARVTVFIHDTIPLDLPHMQRTGSVPRFASFLSRAALADRVLTSSQAVLDSLEHHIDSVPPVTVAPLGVDLTVPRPEQVPAELPPPGPYFVVLGTIEPRKNHALLLDIWEELEAEATLLILGSRGWNNEDVFARLDAEPQGVIEVAGLSDGAVASLLQGARALLFPSLAEGFGLPLIEAAALGTPVVCGDLAICREVLGDRGIYLATDDRYLWINTINELAEQAPQNVFPSSAVPQWSDHFKIVLSVT</sequence>
<keyword evidence="1 2" id="KW-0808">Transferase</keyword>
<accession>A0A5C5GJS4</accession>
<name>A0A5C5GJS4_9RHOB</name>
<dbReference type="EMBL" id="VFFF01000001">
    <property type="protein sequence ID" value="TNY34397.1"/>
    <property type="molecule type" value="Genomic_DNA"/>
</dbReference>
<dbReference type="AlphaFoldDB" id="A0A5C5GJS4"/>
<protein>
    <submittedName>
        <fullName evidence="2">Glycosyltransferase family 4 protein</fullName>
    </submittedName>
</protein>
<comment type="caution">
    <text evidence="2">The sequence shown here is derived from an EMBL/GenBank/DDBJ whole genome shotgun (WGS) entry which is preliminary data.</text>
</comment>
<dbReference type="Pfam" id="PF13692">
    <property type="entry name" value="Glyco_trans_1_4"/>
    <property type="match status" value="1"/>
</dbReference>
<dbReference type="RefSeq" id="WP_140194923.1">
    <property type="nucleotide sequence ID" value="NZ_VFFF01000001.1"/>
</dbReference>
<dbReference type="GO" id="GO:0016757">
    <property type="term" value="F:glycosyltransferase activity"/>
    <property type="evidence" value="ECO:0007669"/>
    <property type="project" value="TreeGrafter"/>
</dbReference>
<dbReference type="SUPFAM" id="SSF53756">
    <property type="entry name" value="UDP-Glycosyltransferase/glycogen phosphorylase"/>
    <property type="match status" value="1"/>
</dbReference>
<dbReference type="Gene3D" id="3.40.50.2000">
    <property type="entry name" value="Glycogen Phosphorylase B"/>
    <property type="match status" value="1"/>
</dbReference>
<dbReference type="Proteomes" id="UP000314011">
    <property type="component" value="Unassembled WGS sequence"/>
</dbReference>
<organism evidence="2 3">
    <name type="scientific">Pelagovum pacificum</name>
    <dbReference type="NCBI Taxonomy" id="2588711"/>
    <lineage>
        <taxon>Bacteria</taxon>
        <taxon>Pseudomonadati</taxon>
        <taxon>Pseudomonadota</taxon>
        <taxon>Alphaproteobacteria</taxon>
        <taxon>Rhodobacterales</taxon>
        <taxon>Paracoccaceae</taxon>
        <taxon>Pelagovum</taxon>
    </lineage>
</organism>
<evidence type="ECO:0000256" key="1">
    <source>
        <dbReference type="ARBA" id="ARBA00022679"/>
    </source>
</evidence>
<evidence type="ECO:0000313" key="3">
    <source>
        <dbReference type="Proteomes" id="UP000314011"/>
    </source>
</evidence>
<dbReference type="OrthoDB" id="9790710at2"/>
<gene>
    <name evidence="2" type="ORF">FHY64_12250</name>
</gene>
<dbReference type="PANTHER" id="PTHR46401">
    <property type="entry name" value="GLYCOSYLTRANSFERASE WBBK-RELATED"/>
    <property type="match status" value="1"/>
</dbReference>